<comment type="caution">
    <text evidence="2">The sequence shown here is derived from an EMBL/GenBank/DDBJ whole genome shotgun (WGS) entry which is preliminary data.</text>
</comment>
<gene>
    <name evidence="2" type="ORF">B296_00053867</name>
</gene>
<evidence type="ECO:0000313" key="3">
    <source>
        <dbReference type="Proteomes" id="UP000287651"/>
    </source>
</evidence>
<protein>
    <submittedName>
        <fullName evidence="2">Uncharacterized protein</fullName>
    </submittedName>
</protein>
<dbReference type="EMBL" id="AMZH03019314">
    <property type="protein sequence ID" value="RRT40521.1"/>
    <property type="molecule type" value="Genomic_DNA"/>
</dbReference>
<organism evidence="2 3">
    <name type="scientific">Ensete ventricosum</name>
    <name type="common">Abyssinian banana</name>
    <name type="synonym">Musa ensete</name>
    <dbReference type="NCBI Taxonomy" id="4639"/>
    <lineage>
        <taxon>Eukaryota</taxon>
        <taxon>Viridiplantae</taxon>
        <taxon>Streptophyta</taxon>
        <taxon>Embryophyta</taxon>
        <taxon>Tracheophyta</taxon>
        <taxon>Spermatophyta</taxon>
        <taxon>Magnoliopsida</taxon>
        <taxon>Liliopsida</taxon>
        <taxon>Zingiberales</taxon>
        <taxon>Musaceae</taxon>
        <taxon>Ensete</taxon>
    </lineage>
</organism>
<dbReference type="Proteomes" id="UP000287651">
    <property type="component" value="Unassembled WGS sequence"/>
</dbReference>
<reference evidence="2 3" key="1">
    <citation type="journal article" date="2014" name="Agronomy (Basel)">
        <title>A Draft Genome Sequence for Ensete ventricosum, the Drought-Tolerant Tree Against Hunger.</title>
        <authorList>
            <person name="Harrison J."/>
            <person name="Moore K.A."/>
            <person name="Paszkiewicz K."/>
            <person name="Jones T."/>
            <person name="Grant M."/>
            <person name="Ambacheew D."/>
            <person name="Muzemil S."/>
            <person name="Studholme D.J."/>
        </authorList>
    </citation>
    <scope>NUCLEOTIDE SEQUENCE [LARGE SCALE GENOMIC DNA]</scope>
</reference>
<evidence type="ECO:0000313" key="2">
    <source>
        <dbReference type="EMBL" id="RRT40521.1"/>
    </source>
</evidence>
<dbReference type="AlphaFoldDB" id="A0A426XM59"/>
<sequence>MKPNMPSNEGEERRSIRSHLGTPTMSLRAPSRSRRPRYFIAKPEARPEPNPTTMPLLTYSSTCPSIPSAPVVDQNKQKGHFYNFCRLTVTFAAWRRSGAQATGAVARASSLGLRASPVGDEWRLAATDRVIHGRRSARCGAPGGEAEKEALVMARAICDASRRNGMYDLFLILFLPLFPSLGPLGG</sequence>
<feature type="region of interest" description="Disordered" evidence="1">
    <location>
        <begin position="1"/>
        <end position="38"/>
    </location>
</feature>
<proteinExistence type="predicted"/>
<name>A0A426XM59_ENSVE</name>
<accession>A0A426XM59</accession>
<evidence type="ECO:0000256" key="1">
    <source>
        <dbReference type="SAM" id="MobiDB-lite"/>
    </source>
</evidence>